<dbReference type="PROSITE" id="PS50110">
    <property type="entry name" value="RESPONSE_REGULATORY"/>
    <property type="match status" value="1"/>
</dbReference>
<dbReference type="SMART" id="SM00448">
    <property type="entry name" value="REC"/>
    <property type="match status" value="1"/>
</dbReference>
<dbReference type="PANTHER" id="PTHR43280">
    <property type="entry name" value="ARAC-FAMILY TRANSCRIPTIONAL REGULATOR"/>
    <property type="match status" value="1"/>
</dbReference>
<dbReference type="Proteomes" id="UP001163115">
    <property type="component" value="Chromosome"/>
</dbReference>
<dbReference type="PROSITE" id="PS01124">
    <property type="entry name" value="HTH_ARAC_FAMILY_2"/>
    <property type="match status" value="1"/>
</dbReference>
<evidence type="ECO:0000256" key="5">
    <source>
        <dbReference type="ARBA" id="ARBA00024867"/>
    </source>
</evidence>
<dbReference type="InterPro" id="IPR018062">
    <property type="entry name" value="HTH_AraC-typ_CS"/>
</dbReference>
<sequence length="248" mass="28588">MKFSVLVIEDESLIAKNIAKKIEELNPSFLVAAIASNGQEGLKLAEEYLPNVIFTDIRMPVMDGLELVKQIHERYPFILSVIISGYSDFEYAKEALRYEVSNYLLKPVNYEELRKTLSVLETKLLSAKDRFQQDTLLHSPNRAKEIVELVKEYIHKNYQNQIDFTSLATEFGFSVPYLSKIFLKHSGITPSKYLRNHRLSISKQLLRNPELSIADISQLTGYLDPFHFSKTFKHVYGISPSEYRSELS</sequence>
<accession>A0ABY7AD63</accession>
<evidence type="ECO:0000256" key="4">
    <source>
        <dbReference type="ARBA" id="ARBA00023163"/>
    </source>
</evidence>
<protein>
    <recommendedName>
        <fullName evidence="1">Stage 0 sporulation protein A homolog</fullName>
    </recommendedName>
</protein>
<feature type="modified residue" description="4-aspartylphosphate" evidence="6">
    <location>
        <position position="56"/>
    </location>
</feature>
<dbReference type="PANTHER" id="PTHR43280:SF31">
    <property type="entry name" value="TRANSCRIPTIONAL REGULATORY PROTEIN"/>
    <property type="match status" value="1"/>
</dbReference>
<dbReference type="PRINTS" id="PR00032">
    <property type="entry name" value="HTHARAC"/>
</dbReference>
<proteinExistence type="predicted"/>
<evidence type="ECO:0000256" key="3">
    <source>
        <dbReference type="ARBA" id="ARBA00023125"/>
    </source>
</evidence>
<evidence type="ECO:0000313" key="10">
    <source>
        <dbReference type="Proteomes" id="UP001163115"/>
    </source>
</evidence>
<dbReference type="Gene3D" id="3.40.50.2300">
    <property type="match status" value="1"/>
</dbReference>
<dbReference type="EMBL" id="CP113524">
    <property type="protein sequence ID" value="WAJ23733.1"/>
    <property type="molecule type" value="Genomic_DNA"/>
</dbReference>
<reference evidence="9" key="1">
    <citation type="submission" date="2022-11" db="EMBL/GenBank/DDBJ databases">
        <title>Lacrimispora xylanolytica sy1, complete genome.</title>
        <authorList>
            <person name="Choi S."/>
        </authorList>
    </citation>
    <scope>NUCLEOTIDE SEQUENCE</scope>
    <source>
        <strain evidence="9">Sy1</strain>
    </source>
</reference>
<evidence type="ECO:0000256" key="2">
    <source>
        <dbReference type="ARBA" id="ARBA00023015"/>
    </source>
</evidence>
<dbReference type="InterPro" id="IPR009057">
    <property type="entry name" value="Homeodomain-like_sf"/>
</dbReference>
<keyword evidence="10" id="KW-1185">Reference proteome</keyword>
<dbReference type="InterPro" id="IPR020449">
    <property type="entry name" value="Tscrpt_reg_AraC-type_HTH"/>
</dbReference>
<dbReference type="InterPro" id="IPR018060">
    <property type="entry name" value="HTH_AraC"/>
</dbReference>
<comment type="function">
    <text evidence="5">May play the central regulatory role in sporulation. It may be an element of the effector pathway responsible for the activation of sporulation genes in response to nutritional stress. Spo0A may act in concert with spo0H (a sigma factor) to control the expression of some genes that are critical to the sporulation process.</text>
</comment>
<dbReference type="Gene3D" id="1.10.10.60">
    <property type="entry name" value="Homeodomain-like"/>
    <property type="match status" value="2"/>
</dbReference>
<evidence type="ECO:0000313" key="9">
    <source>
        <dbReference type="EMBL" id="WAJ23733.1"/>
    </source>
</evidence>
<keyword evidence="3" id="KW-0238">DNA-binding</keyword>
<dbReference type="InterPro" id="IPR011006">
    <property type="entry name" value="CheY-like_superfamily"/>
</dbReference>
<gene>
    <name evidence="9" type="ORF">OW255_19610</name>
</gene>
<keyword evidence="6" id="KW-0597">Phosphoprotein</keyword>
<feature type="domain" description="Response regulatory" evidence="8">
    <location>
        <begin position="4"/>
        <end position="121"/>
    </location>
</feature>
<dbReference type="RefSeq" id="WP_268115086.1">
    <property type="nucleotide sequence ID" value="NZ_CP113524.1"/>
</dbReference>
<evidence type="ECO:0000259" key="7">
    <source>
        <dbReference type="PROSITE" id="PS01124"/>
    </source>
</evidence>
<dbReference type="PROSITE" id="PS00041">
    <property type="entry name" value="HTH_ARAC_FAMILY_1"/>
    <property type="match status" value="1"/>
</dbReference>
<evidence type="ECO:0000256" key="6">
    <source>
        <dbReference type="PROSITE-ProRule" id="PRU00169"/>
    </source>
</evidence>
<dbReference type="SUPFAM" id="SSF52172">
    <property type="entry name" value="CheY-like"/>
    <property type="match status" value="1"/>
</dbReference>
<keyword evidence="4" id="KW-0804">Transcription</keyword>
<feature type="domain" description="HTH araC/xylS-type" evidence="7">
    <location>
        <begin position="148"/>
        <end position="246"/>
    </location>
</feature>
<organism evidence="9 10">
    <name type="scientific">Lacrimispora xylanolytica</name>
    <dbReference type="NCBI Taxonomy" id="29375"/>
    <lineage>
        <taxon>Bacteria</taxon>
        <taxon>Bacillati</taxon>
        <taxon>Bacillota</taxon>
        <taxon>Clostridia</taxon>
        <taxon>Lachnospirales</taxon>
        <taxon>Lachnospiraceae</taxon>
        <taxon>Lacrimispora</taxon>
    </lineage>
</organism>
<dbReference type="SMART" id="SM00342">
    <property type="entry name" value="HTH_ARAC"/>
    <property type="match status" value="1"/>
</dbReference>
<dbReference type="Pfam" id="PF12833">
    <property type="entry name" value="HTH_18"/>
    <property type="match status" value="1"/>
</dbReference>
<evidence type="ECO:0000259" key="8">
    <source>
        <dbReference type="PROSITE" id="PS50110"/>
    </source>
</evidence>
<dbReference type="Pfam" id="PF00072">
    <property type="entry name" value="Response_reg"/>
    <property type="match status" value="1"/>
</dbReference>
<dbReference type="InterPro" id="IPR001789">
    <property type="entry name" value="Sig_transdc_resp-reg_receiver"/>
</dbReference>
<keyword evidence="2" id="KW-0805">Transcription regulation</keyword>
<dbReference type="SUPFAM" id="SSF46689">
    <property type="entry name" value="Homeodomain-like"/>
    <property type="match status" value="2"/>
</dbReference>
<evidence type="ECO:0000256" key="1">
    <source>
        <dbReference type="ARBA" id="ARBA00018672"/>
    </source>
</evidence>
<name>A0ABY7AD63_9FIRM</name>
<dbReference type="CDD" id="cd17536">
    <property type="entry name" value="REC_YesN-like"/>
    <property type="match status" value="1"/>
</dbReference>